<proteinExistence type="predicted"/>
<sequence>MTAAHEDRRHCRVCNLELPTSAIEALCDDHADGQETATPPTPQPDKPMRVIHNGLISKRNGGLEEMIHA</sequence>
<accession>A0AAE4V8D8</accession>
<evidence type="ECO:0000313" key="2">
    <source>
        <dbReference type="EMBL" id="MDV7288740.1"/>
    </source>
</evidence>
<dbReference type="RefSeq" id="WP_317721456.1">
    <property type="nucleotide sequence ID" value="NZ_JAWLVK010000001.1"/>
</dbReference>
<dbReference type="Proteomes" id="UP001186041">
    <property type="component" value="Unassembled WGS sequence"/>
</dbReference>
<feature type="region of interest" description="Disordered" evidence="1">
    <location>
        <begin position="29"/>
        <end position="49"/>
    </location>
</feature>
<organism evidence="2 3">
    <name type="scientific">Mycolicibacterium fortuitum</name>
    <name type="common">Mycobacterium fortuitum</name>
    <dbReference type="NCBI Taxonomy" id="1766"/>
    <lineage>
        <taxon>Bacteria</taxon>
        <taxon>Bacillati</taxon>
        <taxon>Actinomycetota</taxon>
        <taxon>Actinomycetes</taxon>
        <taxon>Mycobacteriales</taxon>
        <taxon>Mycobacteriaceae</taxon>
        <taxon>Mycolicibacterium</taxon>
    </lineage>
</organism>
<protein>
    <submittedName>
        <fullName evidence="2">Uncharacterized protein</fullName>
    </submittedName>
</protein>
<dbReference type="AlphaFoldDB" id="A0AAE4V8D8"/>
<reference evidence="2" key="1">
    <citation type="submission" date="2023-10" db="EMBL/GenBank/DDBJ databases">
        <title>Mycolicibacterium fortuitum clinical isolates causing pulmonary infections in humans.</title>
        <authorList>
            <person name="Mejia-Ponce P.M."/>
            <person name="Zenteno-Cuevas R."/>
            <person name="Licona-Cassani C."/>
        </authorList>
    </citation>
    <scope>NUCLEOTIDE SEQUENCE</scope>
    <source>
        <strain evidence="2">M8</strain>
    </source>
</reference>
<name>A0AAE4V8D8_MYCFO</name>
<evidence type="ECO:0000313" key="3">
    <source>
        <dbReference type="Proteomes" id="UP001186041"/>
    </source>
</evidence>
<evidence type="ECO:0000256" key="1">
    <source>
        <dbReference type="SAM" id="MobiDB-lite"/>
    </source>
</evidence>
<comment type="caution">
    <text evidence="2">The sequence shown here is derived from an EMBL/GenBank/DDBJ whole genome shotgun (WGS) entry which is preliminary data.</text>
</comment>
<dbReference type="EMBL" id="JAWLVV010000001">
    <property type="protein sequence ID" value="MDV7288740.1"/>
    <property type="molecule type" value="Genomic_DNA"/>
</dbReference>
<gene>
    <name evidence="2" type="ORF">R4485_01010</name>
</gene>